<gene>
    <name evidence="1" type="ORF">STAS_09135</name>
</gene>
<comment type="caution">
    <text evidence="1">The sequence shown here is derived from an EMBL/GenBank/DDBJ whole genome shotgun (WGS) entry which is preliminary data.</text>
</comment>
<evidence type="ECO:0000313" key="2">
    <source>
        <dbReference type="Proteomes" id="UP000325081"/>
    </source>
</evidence>
<organism evidence="1 2">
    <name type="scientific">Striga asiatica</name>
    <name type="common">Asiatic witchweed</name>
    <name type="synonym">Buchnera asiatica</name>
    <dbReference type="NCBI Taxonomy" id="4170"/>
    <lineage>
        <taxon>Eukaryota</taxon>
        <taxon>Viridiplantae</taxon>
        <taxon>Streptophyta</taxon>
        <taxon>Embryophyta</taxon>
        <taxon>Tracheophyta</taxon>
        <taxon>Spermatophyta</taxon>
        <taxon>Magnoliopsida</taxon>
        <taxon>eudicotyledons</taxon>
        <taxon>Gunneridae</taxon>
        <taxon>Pentapetalae</taxon>
        <taxon>asterids</taxon>
        <taxon>lamiids</taxon>
        <taxon>Lamiales</taxon>
        <taxon>Orobanchaceae</taxon>
        <taxon>Buchnereae</taxon>
        <taxon>Striga</taxon>
    </lineage>
</organism>
<feature type="non-terminal residue" evidence="1">
    <location>
        <position position="207"/>
    </location>
</feature>
<dbReference type="EMBL" id="BKCP01004661">
    <property type="protein sequence ID" value="GER33030.1"/>
    <property type="molecule type" value="Genomic_DNA"/>
</dbReference>
<protein>
    <submittedName>
        <fullName evidence="1">2-isopropylmalate synthase</fullName>
    </submittedName>
</protein>
<evidence type="ECO:0000313" key="1">
    <source>
        <dbReference type="EMBL" id="GER33030.1"/>
    </source>
</evidence>
<dbReference type="Proteomes" id="UP000325081">
    <property type="component" value="Unassembled WGS sequence"/>
</dbReference>
<proteinExistence type="predicted"/>
<dbReference type="AlphaFoldDB" id="A0A5A7PJU0"/>
<sequence length="207" mass="23051">MSSGSSSRTTTPQPLMCFHDLEAKMQTSNTDKNPAWSQALQPLARVKIRVPKKSVTVVGPTAPIGQADVVIEHHHQIILPELVHHGPVELHHLQAHGPRVVSREARFCGRQAYVAHVNRTQLNPFPAICLAIWARGFFSSPSAIMGCKCETQLAHANFTRSPVARSTIHRELVKRGAELENENISRKITRIIASAVMPPIFFSIFFW</sequence>
<name>A0A5A7PJU0_STRAF</name>
<reference evidence="2" key="1">
    <citation type="journal article" date="2019" name="Curr. Biol.">
        <title>Genome Sequence of Striga asiatica Provides Insight into the Evolution of Plant Parasitism.</title>
        <authorList>
            <person name="Yoshida S."/>
            <person name="Kim S."/>
            <person name="Wafula E.K."/>
            <person name="Tanskanen J."/>
            <person name="Kim Y.M."/>
            <person name="Honaas L."/>
            <person name="Yang Z."/>
            <person name="Spallek T."/>
            <person name="Conn C.E."/>
            <person name="Ichihashi Y."/>
            <person name="Cheong K."/>
            <person name="Cui S."/>
            <person name="Der J.P."/>
            <person name="Gundlach H."/>
            <person name="Jiao Y."/>
            <person name="Hori C."/>
            <person name="Ishida J.K."/>
            <person name="Kasahara H."/>
            <person name="Kiba T."/>
            <person name="Kim M.S."/>
            <person name="Koo N."/>
            <person name="Laohavisit A."/>
            <person name="Lee Y.H."/>
            <person name="Lumba S."/>
            <person name="McCourt P."/>
            <person name="Mortimer J.C."/>
            <person name="Mutuku J.M."/>
            <person name="Nomura T."/>
            <person name="Sasaki-Sekimoto Y."/>
            <person name="Seto Y."/>
            <person name="Wang Y."/>
            <person name="Wakatake T."/>
            <person name="Sakakibara H."/>
            <person name="Demura T."/>
            <person name="Yamaguchi S."/>
            <person name="Yoneyama K."/>
            <person name="Manabe R.I."/>
            <person name="Nelson D.C."/>
            <person name="Schulman A.H."/>
            <person name="Timko M.P."/>
            <person name="dePamphilis C.W."/>
            <person name="Choi D."/>
            <person name="Shirasu K."/>
        </authorList>
    </citation>
    <scope>NUCLEOTIDE SEQUENCE [LARGE SCALE GENOMIC DNA]</scope>
    <source>
        <strain evidence="2">cv. UVA1</strain>
    </source>
</reference>
<accession>A0A5A7PJU0</accession>
<keyword evidence="2" id="KW-1185">Reference proteome</keyword>